<keyword evidence="2" id="KW-0813">Transport</keyword>
<feature type="domain" description="ABC transporter" evidence="11">
    <location>
        <begin position="754"/>
        <end position="986"/>
    </location>
</feature>
<organism evidence="13 14">
    <name type="scientific">Paractinoplanes ferrugineus</name>
    <dbReference type="NCBI Taxonomy" id="113564"/>
    <lineage>
        <taxon>Bacteria</taxon>
        <taxon>Bacillati</taxon>
        <taxon>Actinomycetota</taxon>
        <taxon>Actinomycetes</taxon>
        <taxon>Micromonosporales</taxon>
        <taxon>Micromonosporaceae</taxon>
        <taxon>Paractinoplanes</taxon>
    </lineage>
</organism>
<evidence type="ECO:0000256" key="2">
    <source>
        <dbReference type="ARBA" id="ARBA00022448"/>
    </source>
</evidence>
<evidence type="ECO:0000313" key="13">
    <source>
        <dbReference type="EMBL" id="GIE15276.1"/>
    </source>
</evidence>
<comment type="caution">
    <text evidence="13">The sequence shown here is derived from an EMBL/GenBank/DDBJ whole genome shotgun (WGS) entry which is preliminary data.</text>
</comment>
<feature type="transmembrane region" description="Helical" evidence="10">
    <location>
        <begin position="441"/>
        <end position="458"/>
    </location>
</feature>
<feature type="transmembrane region" description="Helical" evidence="10">
    <location>
        <begin position="662"/>
        <end position="684"/>
    </location>
</feature>
<dbReference type="GO" id="GO:0016887">
    <property type="term" value="F:ATP hydrolysis activity"/>
    <property type="evidence" value="ECO:0007669"/>
    <property type="project" value="InterPro"/>
</dbReference>
<feature type="transmembrane region" description="Helical" evidence="10">
    <location>
        <begin position="696"/>
        <end position="724"/>
    </location>
</feature>
<keyword evidence="6" id="KW-0067">ATP-binding</keyword>
<evidence type="ECO:0000256" key="3">
    <source>
        <dbReference type="ARBA" id="ARBA00022475"/>
    </source>
</evidence>
<dbReference type="GO" id="GO:0034040">
    <property type="term" value="F:ATPase-coupled lipid transmembrane transporter activity"/>
    <property type="evidence" value="ECO:0007669"/>
    <property type="project" value="TreeGrafter"/>
</dbReference>
<evidence type="ECO:0000313" key="14">
    <source>
        <dbReference type="Proteomes" id="UP000598174"/>
    </source>
</evidence>
<evidence type="ECO:0000256" key="10">
    <source>
        <dbReference type="SAM" id="Phobius"/>
    </source>
</evidence>
<dbReference type="InterPro" id="IPR003439">
    <property type="entry name" value="ABC_transporter-like_ATP-bd"/>
</dbReference>
<dbReference type="InterPro" id="IPR003593">
    <property type="entry name" value="AAA+_ATPase"/>
</dbReference>
<dbReference type="PROSITE" id="PS00211">
    <property type="entry name" value="ABC_TRANSPORTER_1"/>
    <property type="match status" value="1"/>
</dbReference>
<feature type="transmembrane region" description="Helical" evidence="10">
    <location>
        <begin position="579"/>
        <end position="598"/>
    </location>
</feature>
<dbReference type="SMART" id="SM00382">
    <property type="entry name" value="AAA"/>
    <property type="match status" value="1"/>
</dbReference>
<comment type="similarity">
    <text evidence="9">Belongs to the ABC transporter superfamily. Lipid exporter (TC 3.A.1.106) family.</text>
</comment>
<protein>
    <submittedName>
        <fullName evidence="13">NHLP family bacteriocin export ABC transporter permease/ATPase subunit</fullName>
    </submittedName>
</protein>
<comment type="subcellular location">
    <subcellularLocation>
        <location evidence="1">Cell membrane</location>
        <topology evidence="1">Multi-pass membrane protein</topology>
    </subcellularLocation>
</comment>
<dbReference type="Gene3D" id="1.20.1560.10">
    <property type="entry name" value="ABC transporter type 1, transmembrane domain"/>
    <property type="match status" value="1"/>
</dbReference>
<evidence type="ECO:0000256" key="5">
    <source>
        <dbReference type="ARBA" id="ARBA00022741"/>
    </source>
</evidence>
<proteinExistence type="inferred from homology"/>
<dbReference type="PROSITE" id="PS50893">
    <property type="entry name" value="ABC_TRANSPORTER_2"/>
    <property type="match status" value="1"/>
</dbReference>
<reference evidence="13" key="1">
    <citation type="submission" date="2021-01" db="EMBL/GenBank/DDBJ databases">
        <title>Whole genome shotgun sequence of Actinoplanes ferrugineus NBRC 15555.</title>
        <authorList>
            <person name="Komaki H."/>
            <person name="Tamura T."/>
        </authorList>
    </citation>
    <scope>NUCLEOTIDE SEQUENCE</scope>
    <source>
        <strain evidence="13">NBRC 15555</strain>
    </source>
</reference>
<accession>A0A919JDQ1</accession>
<evidence type="ECO:0000256" key="4">
    <source>
        <dbReference type="ARBA" id="ARBA00022692"/>
    </source>
</evidence>
<dbReference type="SUPFAM" id="SSF52540">
    <property type="entry name" value="P-loop containing nucleoside triphosphate hydrolases"/>
    <property type="match status" value="1"/>
</dbReference>
<evidence type="ECO:0000256" key="9">
    <source>
        <dbReference type="ARBA" id="ARBA00061644"/>
    </source>
</evidence>
<evidence type="ECO:0000259" key="12">
    <source>
        <dbReference type="PROSITE" id="PS50929"/>
    </source>
</evidence>
<evidence type="ECO:0000256" key="7">
    <source>
        <dbReference type="ARBA" id="ARBA00022989"/>
    </source>
</evidence>
<keyword evidence="5" id="KW-0547">Nucleotide-binding</keyword>
<dbReference type="Proteomes" id="UP000598174">
    <property type="component" value="Unassembled WGS sequence"/>
</dbReference>
<dbReference type="InterPro" id="IPR017871">
    <property type="entry name" value="ABC_transporter-like_CS"/>
</dbReference>
<dbReference type="InterPro" id="IPR027417">
    <property type="entry name" value="P-loop_NTPase"/>
</dbReference>
<dbReference type="GO" id="GO:0005886">
    <property type="term" value="C:plasma membrane"/>
    <property type="evidence" value="ECO:0007669"/>
    <property type="project" value="UniProtKB-SubCell"/>
</dbReference>
<evidence type="ECO:0000259" key="11">
    <source>
        <dbReference type="PROSITE" id="PS50893"/>
    </source>
</evidence>
<dbReference type="Pfam" id="PF00664">
    <property type="entry name" value="ABC_membrane"/>
    <property type="match status" value="1"/>
</dbReference>
<evidence type="ECO:0000256" key="1">
    <source>
        <dbReference type="ARBA" id="ARBA00004651"/>
    </source>
</evidence>
<dbReference type="PROSITE" id="PS50929">
    <property type="entry name" value="ABC_TM1F"/>
    <property type="match status" value="1"/>
</dbReference>
<dbReference type="InterPro" id="IPR036640">
    <property type="entry name" value="ABC1_TM_sf"/>
</dbReference>
<dbReference type="CDD" id="cd07346">
    <property type="entry name" value="ABC_6TM_exporters"/>
    <property type="match status" value="1"/>
</dbReference>
<dbReference type="RefSeq" id="WP_203821648.1">
    <property type="nucleotide sequence ID" value="NZ_BAAABP010000080.1"/>
</dbReference>
<feature type="transmembrane region" description="Helical" evidence="10">
    <location>
        <begin position="478"/>
        <end position="498"/>
    </location>
</feature>
<dbReference type="InterPro" id="IPR011527">
    <property type="entry name" value="ABC1_TM_dom"/>
</dbReference>
<feature type="domain" description="ABC transmembrane type-1" evidence="12">
    <location>
        <begin position="442"/>
        <end position="722"/>
    </location>
</feature>
<evidence type="ECO:0000256" key="6">
    <source>
        <dbReference type="ARBA" id="ARBA00022840"/>
    </source>
</evidence>
<sequence>MTIETPMIAGWAELIGLTTPAGRGSLRLDGQYAAAVICDGPADLFAIRHGDGTGVQARRHFVARLPAGSLMPSPPVAGAWQLVVVPLPDTEVGWLGEAAYRMVVGAAEGAAEPGPVDAAGEVVARALVAGLEVGVQAVADAVRTGQPPRDAPPLTPRSVGSLATGGVLAGTSGLWWLRVVGGDVLRNDGDRGEPISGGELLLLTARDWVTATAPCTVESMSSWELLLAGQLWTAADRHVARMLRVVQLRIDRADAEFLSSLHRRKQINAAVVADAARTAYGVVGATDRQVPPAEVAHLNAYQLAATVLRALCTEEHVRIVEPADRSQVPDDRRAALHAVARASGLHVREVRLPGGWWRRDLGPLVGWRRIGDDDRVEAVALVHRRGGYRVLDPQTGTALPLAAAEVARFGEAATVVQIPLPVAPTLGDVLRGGLRGGRRDVAGLVLTAAVVAGLGLAVPLMSGRVLGAVAGQGTGDGLLTSAALLVASALVAALVGVAQNLRLLRVEGRVELGSQLAVWDRLMRLPAQFFSRTSSGELANAVLGITFVRESLSGVLAQGVLAAVTVVADLLLLTIIDTRVALCGLAILVATSALAWVCGRAVMRRMHRALPAEHRAAARTNQLLGGITKVQVAAAEDRAYSWWSVANSTARAELQRVRRVQAVLAATAGVLPIAGQLALFALLAGPLAGRLTISDFFVVNVAFALLLGAALVLVTAGIEVVAAIPRLADLHEIIDAEPERRPDRTDPGEIRGEITLHNVTFAYHVDQPPILDDVSFTVRPGEFVAVVGPSGCGKSTLLRLLLGFEAPRSGSVRYDGQDLSELDAQAVRRQCGVVLQDGTLFAGSLRENLCGAGSYPLDRVWEAVRMAGLEQDVQNLPMGLGTMVPFGGGTLSVGQRQRVLVARALIHHPRVLFFDEATSALDNRTQEVVTASTRQLAASRIIIAHRLSTVRDADTILVMDRGRIVQRGDYDTLMADRGGLFHRLASRQLLDGTPPAR</sequence>
<dbReference type="GO" id="GO:0005524">
    <property type="term" value="F:ATP binding"/>
    <property type="evidence" value="ECO:0007669"/>
    <property type="project" value="UniProtKB-KW"/>
</dbReference>
<name>A0A919JDQ1_9ACTN</name>
<dbReference type="AlphaFoldDB" id="A0A919JDQ1"/>
<evidence type="ECO:0000256" key="8">
    <source>
        <dbReference type="ARBA" id="ARBA00023136"/>
    </source>
</evidence>
<keyword evidence="14" id="KW-1185">Reference proteome</keyword>
<dbReference type="EMBL" id="BOMM01000064">
    <property type="protein sequence ID" value="GIE15276.1"/>
    <property type="molecule type" value="Genomic_DNA"/>
</dbReference>
<dbReference type="GO" id="GO:0140359">
    <property type="term" value="F:ABC-type transporter activity"/>
    <property type="evidence" value="ECO:0007669"/>
    <property type="project" value="InterPro"/>
</dbReference>
<keyword evidence="8 10" id="KW-0472">Membrane</keyword>
<dbReference type="PANTHER" id="PTHR24221">
    <property type="entry name" value="ATP-BINDING CASSETTE SUB-FAMILY B"/>
    <property type="match status" value="1"/>
</dbReference>
<gene>
    <name evidence="13" type="ORF">Afe05nite_71160</name>
</gene>
<keyword evidence="3" id="KW-1003">Cell membrane</keyword>
<dbReference type="SUPFAM" id="SSF90123">
    <property type="entry name" value="ABC transporter transmembrane region"/>
    <property type="match status" value="1"/>
</dbReference>
<dbReference type="PANTHER" id="PTHR24221:SF654">
    <property type="entry name" value="ATP-BINDING CASSETTE SUB-FAMILY B MEMBER 6"/>
    <property type="match status" value="1"/>
</dbReference>
<keyword evidence="4 10" id="KW-0812">Transmembrane</keyword>
<dbReference type="Gene3D" id="3.40.50.300">
    <property type="entry name" value="P-loop containing nucleotide triphosphate hydrolases"/>
    <property type="match status" value="1"/>
</dbReference>
<dbReference type="Pfam" id="PF00005">
    <property type="entry name" value="ABC_tran"/>
    <property type="match status" value="1"/>
</dbReference>
<keyword evidence="7 10" id="KW-1133">Transmembrane helix</keyword>
<dbReference type="InterPro" id="IPR039421">
    <property type="entry name" value="Type_1_exporter"/>
</dbReference>
<feature type="transmembrane region" description="Helical" evidence="10">
    <location>
        <begin position="555"/>
        <end position="573"/>
    </location>
</feature>
<dbReference type="FunFam" id="3.40.50.300:FF:000299">
    <property type="entry name" value="ABC transporter ATP-binding protein/permease"/>
    <property type="match status" value="1"/>
</dbReference>